<comment type="similarity">
    <text evidence="1 5 6">Belongs to the 6-phosphogluconate dehydrogenase family.</text>
</comment>
<sequence>MASNDQAASSGTGPGGLAPGSAQIGVTGLAVMGRNLARNLARHGYVTAVHNRTSARTRALVEEFGGEGSFVPAETAEEFVASLERPRRIVVMVKAGDPTDAVIREFAALLEPGDIIVDAGNAHFADTRRRERELRERGIHFVGSGVSGGEEGALHGPSIMPGGSAESYEALAPMLEAISAKADDGSPCVAHIGPDGAGHFVKMVHNGIEYADMQLIAESYDLLRHALDLPPAEIAEVFRTWNRGRLDSYLIEITAQVLAHTDAATGKPFVDVVLDQAEQKGTGRWTVQTALDLGVPVSGIAEAVFARAVSGHADLRAAARELPGPTPTLLDSAAYDRFADDVEQALYASKIVAYAQGFHQIAAGSAEYGWDIDQGRVAAIWRAGCIIRAAFLDRIRAAFDNRPDLPTLLVDDHFRSALDGAQSAWRRVVSTAAELGVPTPGFAAALAYYDSLRAERLPAALVQGLRDFFGAHTYHRADRPGTFHTLWATKDREEVTPS</sequence>
<dbReference type="SMART" id="SM01350">
    <property type="entry name" value="6PGD"/>
    <property type="match status" value="1"/>
</dbReference>
<accession>A0ABX0ZKH8</accession>
<protein>
    <recommendedName>
        <fullName evidence="5 6">6-phosphogluconate dehydrogenase, decarboxylating</fullName>
        <ecNumber evidence="5 6">1.1.1.44</ecNumber>
    </recommendedName>
</protein>
<proteinExistence type="inferred from homology"/>
<dbReference type="PROSITE" id="PS00461">
    <property type="entry name" value="6PGD"/>
    <property type="match status" value="1"/>
</dbReference>
<evidence type="ECO:0000313" key="9">
    <source>
        <dbReference type="Proteomes" id="UP000734511"/>
    </source>
</evidence>
<evidence type="ECO:0000313" key="8">
    <source>
        <dbReference type="EMBL" id="NJP43622.1"/>
    </source>
</evidence>
<evidence type="ECO:0000259" key="7">
    <source>
        <dbReference type="SMART" id="SM01350"/>
    </source>
</evidence>
<name>A0ABX0ZKH8_9ACTN</name>
<evidence type="ECO:0000256" key="3">
    <source>
        <dbReference type="ARBA" id="ARBA00023002"/>
    </source>
</evidence>
<dbReference type="SUPFAM" id="SSF51735">
    <property type="entry name" value="NAD(P)-binding Rossmann-fold domains"/>
    <property type="match status" value="1"/>
</dbReference>
<dbReference type="PANTHER" id="PTHR11811">
    <property type="entry name" value="6-PHOSPHOGLUCONATE DEHYDROGENASE"/>
    <property type="match status" value="1"/>
</dbReference>
<evidence type="ECO:0000256" key="1">
    <source>
        <dbReference type="ARBA" id="ARBA00008419"/>
    </source>
</evidence>
<comment type="catalytic activity">
    <reaction evidence="5 6">
        <text>6-phospho-D-gluconate + NADP(+) = D-ribulose 5-phosphate + CO2 + NADPH</text>
        <dbReference type="Rhea" id="RHEA:10116"/>
        <dbReference type="ChEBI" id="CHEBI:16526"/>
        <dbReference type="ChEBI" id="CHEBI:57783"/>
        <dbReference type="ChEBI" id="CHEBI:58121"/>
        <dbReference type="ChEBI" id="CHEBI:58349"/>
        <dbReference type="ChEBI" id="CHEBI:58759"/>
        <dbReference type="EC" id="1.1.1.44"/>
    </reaction>
</comment>
<feature type="domain" description="6-phosphogluconate dehydrogenase C-terminal" evidence="7">
    <location>
        <begin position="198"/>
        <end position="488"/>
    </location>
</feature>
<keyword evidence="5 6" id="KW-0521">NADP</keyword>
<dbReference type="EMBL" id="JAATEJ010000005">
    <property type="protein sequence ID" value="NJP43622.1"/>
    <property type="molecule type" value="Genomic_DNA"/>
</dbReference>
<evidence type="ECO:0000256" key="5">
    <source>
        <dbReference type="PIRNR" id="PIRNR000109"/>
    </source>
</evidence>
<dbReference type="GO" id="GO:0004616">
    <property type="term" value="F:phosphogluconate dehydrogenase (decarboxylating) activity"/>
    <property type="evidence" value="ECO:0007669"/>
    <property type="project" value="UniProtKB-EC"/>
</dbReference>
<dbReference type="InterPro" id="IPR013328">
    <property type="entry name" value="6PGD_dom2"/>
</dbReference>
<dbReference type="InterPro" id="IPR006184">
    <property type="entry name" value="6PGdom_BS"/>
</dbReference>
<dbReference type="PIRSF" id="PIRSF000109">
    <property type="entry name" value="6PGD"/>
    <property type="match status" value="1"/>
</dbReference>
<comment type="function">
    <text evidence="5">Catalyzes the oxidative decarboxylation of 6-phosphogluconate to ribulose 5-phosphate and CO(2), with concomitant reduction of NADP to NADPH.</text>
</comment>
<dbReference type="Proteomes" id="UP000734511">
    <property type="component" value="Unassembled WGS sequence"/>
</dbReference>
<keyword evidence="3 5" id="KW-0560">Oxidoreductase</keyword>
<comment type="subunit">
    <text evidence="2 5">Homodimer.</text>
</comment>
<dbReference type="InterPro" id="IPR006113">
    <property type="entry name" value="6PGDH_Gnd/GntZ"/>
</dbReference>
<gene>
    <name evidence="8" type="primary">gndA</name>
    <name evidence="8" type="ORF">HCN08_09445</name>
</gene>
<dbReference type="SUPFAM" id="SSF48179">
    <property type="entry name" value="6-phosphogluconate dehydrogenase C-terminal domain-like"/>
    <property type="match status" value="1"/>
</dbReference>
<dbReference type="Gene3D" id="1.10.1040.10">
    <property type="entry name" value="N-(1-d-carboxylethyl)-l-norvaline Dehydrogenase, domain 2"/>
    <property type="match status" value="1"/>
</dbReference>
<dbReference type="NCBIfam" id="TIGR00873">
    <property type="entry name" value="gnd"/>
    <property type="match status" value="1"/>
</dbReference>
<dbReference type="InterPro" id="IPR006115">
    <property type="entry name" value="6PGDH_NADP-bd"/>
</dbReference>
<reference evidence="8 9" key="1">
    <citation type="submission" date="2020-03" db="EMBL/GenBank/DDBJ databases">
        <title>WGS of actinomycetes isolated from Thailand.</title>
        <authorList>
            <person name="Thawai C."/>
        </authorList>
    </citation>
    <scope>NUCLEOTIDE SEQUENCE [LARGE SCALE GENOMIC DNA]</scope>
    <source>
        <strain evidence="8 9">PRB2-1</strain>
    </source>
</reference>
<dbReference type="InterPro" id="IPR006183">
    <property type="entry name" value="Pgluconate_DH"/>
</dbReference>
<dbReference type="Pfam" id="PF00393">
    <property type="entry name" value="6PGD"/>
    <property type="match status" value="1"/>
</dbReference>
<keyword evidence="5 6" id="KW-0570">Pentose shunt</keyword>
<evidence type="ECO:0000256" key="2">
    <source>
        <dbReference type="ARBA" id="ARBA00011738"/>
    </source>
</evidence>
<dbReference type="InterPro" id="IPR036291">
    <property type="entry name" value="NAD(P)-bd_dom_sf"/>
</dbReference>
<evidence type="ECO:0000256" key="4">
    <source>
        <dbReference type="ARBA" id="ARBA00023064"/>
    </source>
</evidence>
<keyword evidence="9" id="KW-1185">Reference proteome</keyword>
<dbReference type="InterPro" id="IPR008927">
    <property type="entry name" value="6-PGluconate_DH-like_C_sf"/>
</dbReference>
<dbReference type="EC" id="1.1.1.44" evidence="5 6"/>
<dbReference type="Gene3D" id="1.20.5.320">
    <property type="entry name" value="6-Phosphogluconate Dehydrogenase, domain 3"/>
    <property type="match status" value="1"/>
</dbReference>
<dbReference type="NCBIfam" id="NF006765">
    <property type="entry name" value="PRK09287.1"/>
    <property type="match status" value="1"/>
</dbReference>
<dbReference type="Pfam" id="PF03446">
    <property type="entry name" value="NAD_binding_2"/>
    <property type="match status" value="1"/>
</dbReference>
<evidence type="ECO:0000256" key="6">
    <source>
        <dbReference type="RuleBase" id="RU000485"/>
    </source>
</evidence>
<keyword evidence="4 6" id="KW-0311">Gluconate utilization</keyword>
<dbReference type="PRINTS" id="PR00076">
    <property type="entry name" value="6PGDHDRGNASE"/>
</dbReference>
<comment type="caution">
    <text evidence="8">The sequence shown here is derived from an EMBL/GenBank/DDBJ whole genome shotgun (WGS) entry which is preliminary data.</text>
</comment>
<comment type="pathway">
    <text evidence="5 6">Carbohydrate degradation; pentose phosphate pathway; D-ribulose 5-phosphate from D-glucose 6-phosphate (oxidative stage): step 3/3.</text>
</comment>
<dbReference type="RefSeq" id="WP_167982477.1">
    <property type="nucleotide sequence ID" value="NZ_JAATEJ010000005.1"/>
</dbReference>
<dbReference type="Gene3D" id="3.40.50.720">
    <property type="entry name" value="NAD(P)-binding Rossmann-like Domain"/>
    <property type="match status" value="1"/>
</dbReference>
<organism evidence="8 9">
    <name type="scientific">Actinacidiphila epipremni</name>
    <dbReference type="NCBI Taxonomy" id="2053013"/>
    <lineage>
        <taxon>Bacteria</taxon>
        <taxon>Bacillati</taxon>
        <taxon>Actinomycetota</taxon>
        <taxon>Actinomycetes</taxon>
        <taxon>Kitasatosporales</taxon>
        <taxon>Streptomycetaceae</taxon>
        <taxon>Actinacidiphila</taxon>
    </lineage>
</organism>
<dbReference type="InterPro" id="IPR006114">
    <property type="entry name" value="6PGDH_C"/>
</dbReference>